<keyword evidence="1" id="KW-0812">Transmembrane</keyword>
<reference evidence="3" key="1">
    <citation type="submission" date="2018-12" db="EMBL/GenBank/DDBJ databases">
        <title>Tengunoibacter tsumagoiensis gen. nov., sp. nov., Dictyobacter kobayashii sp. nov., D. alpinus sp. nov., and D. joshuensis sp. nov. and description of Dictyobacteraceae fam. nov. within the order Ktedonobacterales isolated from Tengu-no-mugimeshi.</title>
        <authorList>
            <person name="Wang C.M."/>
            <person name="Zheng Y."/>
            <person name="Sakai Y."/>
            <person name="Toyoda A."/>
            <person name="Minakuchi Y."/>
            <person name="Abe K."/>
            <person name="Yokota A."/>
            <person name="Yabe S."/>
        </authorList>
    </citation>
    <scope>NUCLEOTIDE SEQUENCE [LARGE SCALE GENOMIC DNA]</scope>
    <source>
        <strain evidence="3">Uno11</strain>
    </source>
</reference>
<feature type="transmembrane region" description="Helical" evidence="1">
    <location>
        <begin position="7"/>
        <end position="27"/>
    </location>
</feature>
<feature type="transmembrane region" description="Helical" evidence="1">
    <location>
        <begin position="39"/>
        <end position="57"/>
    </location>
</feature>
<gene>
    <name evidence="2" type="ORF">KDK_33250</name>
</gene>
<sequence length="61" mass="6925">MKRSWNKVILGMISIVGLIFEVIAIINSLIGKTGTKNEIIIIIGFILIFVPTLLLFWRKPK</sequence>
<protein>
    <submittedName>
        <fullName evidence="2">Uncharacterized protein</fullName>
    </submittedName>
</protein>
<keyword evidence="3" id="KW-1185">Reference proteome</keyword>
<name>A0A402AKH5_9CHLR</name>
<dbReference type="AlphaFoldDB" id="A0A402AKH5"/>
<keyword evidence="1" id="KW-1133">Transmembrane helix</keyword>
<dbReference type="NCBIfam" id="TIGR01167">
    <property type="entry name" value="LPXTG_anchor"/>
    <property type="match status" value="1"/>
</dbReference>
<evidence type="ECO:0000256" key="1">
    <source>
        <dbReference type="SAM" id="Phobius"/>
    </source>
</evidence>
<dbReference type="Proteomes" id="UP000287188">
    <property type="component" value="Unassembled WGS sequence"/>
</dbReference>
<evidence type="ECO:0000313" key="3">
    <source>
        <dbReference type="Proteomes" id="UP000287188"/>
    </source>
</evidence>
<organism evidence="2 3">
    <name type="scientific">Dictyobacter kobayashii</name>
    <dbReference type="NCBI Taxonomy" id="2014872"/>
    <lineage>
        <taxon>Bacteria</taxon>
        <taxon>Bacillati</taxon>
        <taxon>Chloroflexota</taxon>
        <taxon>Ktedonobacteria</taxon>
        <taxon>Ktedonobacterales</taxon>
        <taxon>Dictyobacteraceae</taxon>
        <taxon>Dictyobacter</taxon>
    </lineage>
</organism>
<dbReference type="EMBL" id="BIFS01000001">
    <property type="protein sequence ID" value="GCE19525.1"/>
    <property type="molecule type" value="Genomic_DNA"/>
</dbReference>
<accession>A0A402AKH5</accession>
<evidence type="ECO:0000313" key="2">
    <source>
        <dbReference type="EMBL" id="GCE19525.1"/>
    </source>
</evidence>
<comment type="caution">
    <text evidence="2">The sequence shown here is derived from an EMBL/GenBank/DDBJ whole genome shotgun (WGS) entry which is preliminary data.</text>
</comment>
<dbReference type="RefSeq" id="WP_126551387.1">
    <property type="nucleotide sequence ID" value="NZ_BIFS01000001.1"/>
</dbReference>
<proteinExistence type="predicted"/>
<keyword evidence="1" id="KW-0472">Membrane</keyword>